<sequence>MAREDGLAQWVNIASRPAAGTPALFLDRDGTIIENIAYLSDPEAVSLIPGALETIGTFRAAGFAVIIVTNQSGVARGLVSPEQYHAVDSAVLERLGSGAVDASYACPFHLEGRDPYAVDHPWRKPRGGMIRAAAEDLQLDLAGSIMVGDSLTDIVAAADAGVGHAIHVLTGHGARERAAVEQWIAEQRRDGFGPRVKCVASIAELEPGRIVS</sequence>
<dbReference type="InterPro" id="IPR004446">
    <property type="entry name" value="Heptose_bisP_phosphatase"/>
</dbReference>
<evidence type="ECO:0000256" key="5">
    <source>
        <dbReference type="ARBA" id="ARBA00022801"/>
    </source>
</evidence>
<evidence type="ECO:0000256" key="3">
    <source>
        <dbReference type="ARBA" id="ARBA00022490"/>
    </source>
</evidence>
<name>A0AA41Z8Z8_9SPHN</name>
<dbReference type="Proteomes" id="UP001165565">
    <property type="component" value="Unassembled WGS sequence"/>
</dbReference>
<dbReference type="PANTHER" id="PTHR42891">
    <property type="entry name" value="D-GLYCERO-BETA-D-MANNO-HEPTOSE-1,7-BISPHOSPHATE 7-PHOSPHATASE"/>
    <property type="match status" value="1"/>
</dbReference>
<dbReference type="InterPro" id="IPR023214">
    <property type="entry name" value="HAD_sf"/>
</dbReference>
<evidence type="ECO:0000256" key="2">
    <source>
        <dbReference type="ARBA" id="ARBA00005628"/>
    </source>
</evidence>
<organism evidence="8 9">
    <name type="scientific">Sphingomonas lycopersici</name>
    <dbReference type="NCBI Taxonomy" id="2951807"/>
    <lineage>
        <taxon>Bacteria</taxon>
        <taxon>Pseudomonadati</taxon>
        <taxon>Pseudomonadota</taxon>
        <taxon>Alphaproteobacteria</taxon>
        <taxon>Sphingomonadales</taxon>
        <taxon>Sphingomonadaceae</taxon>
        <taxon>Sphingomonas</taxon>
    </lineage>
</organism>
<dbReference type="AlphaFoldDB" id="A0AA41Z8Z8"/>
<dbReference type="RefSeq" id="WP_265268804.1">
    <property type="nucleotide sequence ID" value="NZ_JANFAV010000005.1"/>
</dbReference>
<keyword evidence="5 8" id="KW-0378">Hydrolase</keyword>
<evidence type="ECO:0000256" key="6">
    <source>
        <dbReference type="ARBA" id="ARBA00023277"/>
    </source>
</evidence>
<dbReference type="Pfam" id="PF13242">
    <property type="entry name" value="Hydrolase_like"/>
    <property type="match status" value="1"/>
</dbReference>
<keyword evidence="6" id="KW-0119">Carbohydrate metabolism</keyword>
<keyword evidence="9" id="KW-1185">Reference proteome</keyword>
<dbReference type="GO" id="GO:0005737">
    <property type="term" value="C:cytoplasm"/>
    <property type="evidence" value="ECO:0007669"/>
    <property type="project" value="UniProtKB-SubCell"/>
</dbReference>
<evidence type="ECO:0000256" key="7">
    <source>
        <dbReference type="ARBA" id="ARBA00031828"/>
    </source>
</evidence>
<dbReference type="NCBIfam" id="TIGR01656">
    <property type="entry name" value="Histidinol-ppas"/>
    <property type="match status" value="1"/>
</dbReference>
<protein>
    <recommendedName>
        <fullName evidence="7">D,D-heptose 1,7-bisphosphate phosphatase</fullName>
    </recommendedName>
</protein>
<comment type="caution">
    <text evidence="8">The sequence shown here is derived from an EMBL/GenBank/DDBJ whole genome shotgun (WGS) entry which is preliminary data.</text>
</comment>
<dbReference type="EMBL" id="JANFAV010000005">
    <property type="protein sequence ID" value="MCW6535118.1"/>
    <property type="molecule type" value="Genomic_DNA"/>
</dbReference>
<evidence type="ECO:0000256" key="1">
    <source>
        <dbReference type="ARBA" id="ARBA00004496"/>
    </source>
</evidence>
<dbReference type="InterPro" id="IPR006549">
    <property type="entry name" value="HAD-SF_hydro_IIIA"/>
</dbReference>
<dbReference type="Gene3D" id="3.40.50.1000">
    <property type="entry name" value="HAD superfamily/HAD-like"/>
    <property type="match status" value="1"/>
</dbReference>
<proteinExistence type="inferred from homology"/>
<accession>A0AA41Z8Z8</accession>
<evidence type="ECO:0000313" key="9">
    <source>
        <dbReference type="Proteomes" id="UP001165565"/>
    </source>
</evidence>
<comment type="subcellular location">
    <subcellularLocation>
        <location evidence="1">Cytoplasm</location>
    </subcellularLocation>
</comment>
<reference evidence="8" key="1">
    <citation type="submission" date="2022-06" db="EMBL/GenBank/DDBJ databases">
        <title>Sphingomonas sp. nov. isolated from rhizosphere soil of tomato.</title>
        <authorList>
            <person name="Dong H."/>
            <person name="Gao R."/>
        </authorList>
    </citation>
    <scope>NUCLEOTIDE SEQUENCE</scope>
    <source>
        <strain evidence="8">MMSM24</strain>
    </source>
</reference>
<dbReference type="GO" id="GO:0046872">
    <property type="term" value="F:metal ion binding"/>
    <property type="evidence" value="ECO:0007669"/>
    <property type="project" value="UniProtKB-KW"/>
</dbReference>
<keyword evidence="3" id="KW-0963">Cytoplasm</keyword>
<dbReference type="GO" id="GO:0005975">
    <property type="term" value="P:carbohydrate metabolic process"/>
    <property type="evidence" value="ECO:0007669"/>
    <property type="project" value="InterPro"/>
</dbReference>
<comment type="similarity">
    <text evidence="2">Belongs to the GmhB family.</text>
</comment>
<dbReference type="NCBIfam" id="TIGR01662">
    <property type="entry name" value="HAD-SF-IIIA"/>
    <property type="match status" value="1"/>
</dbReference>
<dbReference type="InterPro" id="IPR036412">
    <property type="entry name" value="HAD-like_sf"/>
</dbReference>
<dbReference type="PANTHER" id="PTHR42891:SF1">
    <property type="entry name" value="D-GLYCERO-BETA-D-MANNO-HEPTOSE-1,7-BISPHOSPHATE 7-PHOSPHATASE"/>
    <property type="match status" value="1"/>
</dbReference>
<gene>
    <name evidence="8" type="ORF">NEE01_10005</name>
</gene>
<evidence type="ECO:0000313" key="8">
    <source>
        <dbReference type="EMBL" id="MCW6535118.1"/>
    </source>
</evidence>
<keyword evidence="4" id="KW-0479">Metal-binding</keyword>
<dbReference type="GO" id="GO:0016791">
    <property type="term" value="F:phosphatase activity"/>
    <property type="evidence" value="ECO:0007669"/>
    <property type="project" value="InterPro"/>
</dbReference>
<dbReference type="SUPFAM" id="SSF56784">
    <property type="entry name" value="HAD-like"/>
    <property type="match status" value="1"/>
</dbReference>
<evidence type="ECO:0000256" key="4">
    <source>
        <dbReference type="ARBA" id="ARBA00022723"/>
    </source>
</evidence>
<dbReference type="InterPro" id="IPR006543">
    <property type="entry name" value="Histidinol-phos"/>
</dbReference>